<dbReference type="GeneID" id="4388743"/>
<dbReference type="Proteomes" id="UP000001056">
    <property type="component" value="Unassembled WGS sequence"/>
</dbReference>
<reference evidence="3" key="1">
    <citation type="journal article" date="2015" name="Genome Announc.">
        <title>Draft genome sequence of the cellulolytic fungus Chaetomium globosum.</title>
        <authorList>
            <person name="Cuomo C.A."/>
            <person name="Untereiner W.A."/>
            <person name="Ma L.-J."/>
            <person name="Grabherr M."/>
            <person name="Birren B.W."/>
        </authorList>
    </citation>
    <scope>NUCLEOTIDE SEQUENCE [LARGE SCALE GENOMIC DNA]</scope>
    <source>
        <strain evidence="3">ATCC 6205 / CBS 148.51 / DSM 1962 / NBRC 6347 / NRRL 1970</strain>
    </source>
</reference>
<dbReference type="SUPFAM" id="SSF52540">
    <property type="entry name" value="P-loop containing nucleoside triphosphate hydrolases"/>
    <property type="match status" value="1"/>
</dbReference>
<dbReference type="OrthoDB" id="4590010at2759"/>
<dbReference type="AlphaFoldDB" id="Q2H889"/>
<dbReference type="HOGENOM" id="CLU_329817_0_0_1"/>
<organism evidence="2 3">
    <name type="scientific">Chaetomium globosum (strain ATCC 6205 / CBS 148.51 / DSM 1962 / NBRC 6347 / NRRL 1970)</name>
    <name type="common">Soil fungus</name>
    <dbReference type="NCBI Taxonomy" id="306901"/>
    <lineage>
        <taxon>Eukaryota</taxon>
        <taxon>Fungi</taxon>
        <taxon>Dikarya</taxon>
        <taxon>Ascomycota</taxon>
        <taxon>Pezizomycotina</taxon>
        <taxon>Sordariomycetes</taxon>
        <taxon>Sordariomycetidae</taxon>
        <taxon>Sordariales</taxon>
        <taxon>Chaetomiaceae</taxon>
        <taxon>Chaetomium</taxon>
    </lineage>
</organism>
<feature type="compositionally biased region" description="Basic and acidic residues" evidence="1">
    <location>
        <begin position="581"/>
        <end position="602"/>
    </location>
</feature>
<feature type="region of interest" description="Disordered" evidence="1">
    <location>
        <begin position="570"/>
        <end position="609"/>
    </location>
</feature>
<dbReference type="VEuPathDB" id="FungiDB:CHGG_03565"/>
<evidence type="ECO:0000256" key="1">
    <source>
        <dbReference type="SAM" id="MobiDB-lite"/>
    </source>
</evidence>
<sequence length="870" mass="96505">MCEDSKSVTESYRSYVQETSETPAEVLVEKFAQQVRELEKPWLIIFENVENIEAEAFQRLGPEGLQLHIGKGRGSFLVTTRSPGQHRILGGSTETRIEVKPMDRKEAEELLLHSLGTSNHDPAEISAFIELTGGLPLALAAGKMYFADRTPALAPDVQYSFEQIFQLLPSSSAEYLSCLACLQADGIPTILLEEYQRRASLTTEWEEAEQILLRSFSITRQAGCQITIRRILQQSVRDWLRKQGRLEFVAGLVMETVANVYFATAYSDQKSFEDPYAQHVEATMKIPSTFSYNSLETLGAKARLFHARGTFLLSNDMPASAGEALRASLRIYDSLPDSRHQQLALVSRLATACWAQGLDDEAKALQGRFQEAEIRPTRSGERVMDTAEANHIENSVHNQEADAVEIESVLSNLPSLTAGSTISSALTLTLIEDIKADVLTILTKDEDLHQLLRETPKRITHEKFQRNFLRLFRAFLSDIRKQSNNGEVELRQQVWPLTKMSSSILELAGPPKDERLEDGESSGGESDGPEAVRSHSVPLGDLEIIILESKSFLTFRERYRAFLFPCPDPQPLEKVIPADGSDPRADPDDQRIAPETPAESRESACGPTAQSSLFEEGYSFDCGDELYADFPESEADSVRQLEAYLQDHSTHAGGGTAPTQTSHSPGGAAALTPASRSPLLQPPSQTPPNNTGQPASQNQLPTTTGGATQANTPAIQATKRFLELCVNTGEFQRQLAEIDISTVTNDAQLFDCIRERYHEVRSFRTRFFLLKPVDVHFVQFSVEDRHRVAILDKPLAIPSAAEMAAEGYAYYPCPLRPPPIPPNIFLHHLAKPGRHPRLVWGNRIPQKLHRSILQVGMGDDLVVGVGGAYY</sequence>
<accession>Q2H889</accession>
<dbReference type="RefSeq" id="XP_001230081.1">
    <property type="nucleotide sequence ID" value="XM_001230080.1"/>
</dbReference>
<dbReference type="EMBL" id="CH408030">
    <property type="protein sequence ID" value="EAQ91630.1"/>
    <property type="molecule type" value="Genomic_DNA"/>
</dbReference>
<dbReference type="InterPro" id="IPR027417">
    <property type="entry name" value="P-loop_NTPase"/>
</dbReference>
<evidence type="ECO:0000313" key="3">
    <source>
        <dbReference type="Proteomes" id="UP000001056"/>
    </source>
</evidence>
<feature type="compositionally biased region" description="Polar residues" evidence="1">
    <location>
        <begin position="692"/>
        <end position="709"/>
    </location>
</feature>
<keyword evidence="3" id="KW-1185">Reference proteome</keyword>
<proteinExistence type="predicted"/>
<evidence type="ECO:0000313" key="2">
    <source>
        <dbReference type="EMBL" id="EAQ91630.1"/>
    </source>
</evidence>
<feature type="region of interest" description="Disordered" evidence="1">
    <location>
        <begin position="649"/>
        <end position="709"/>
    </location>
</feature>
<protein>
    <submittedName>
        <fullName evidence="2">Uncharacterized protein</fullName>
    </submittedName>
</protein>
<dbReference type="eggNOG" id="ENOG502STM2">
    <property type="taxonomic scope" value="Eukaryota"/>
</dbReference>
<feature type="region of interest" description="Disordered" evidence="1">
    <location>
        <begin position="506"/>
        <end position="534"/>
    </location>
</feature>
<gene>
    <name evidence="2" type="ORF">CHGG_03565</name>
</gene>
<name>Q2H889_CHAGB</name>
<dbReference type="InParanoid" id="Q2H889"/>